<comment type="caution">
    <text evidence="1">The sequence shown here is derived from an EMBL/GenBank/DDBJ whole genome shotgun (WGS) entry which is preliminary data.</text>
</comment>
<evidence type="ECO:0000313" key="2">
    <source>
        <dbReference type="Proteomes" id="UP000031982"/>
    </source>
</evidence>
<sequence>MKDDDNAYEDVLNKYKKSETRKKYSLSEIVGLLKNEFGMAEFNKKEVSDLKKDECVSFKDIQYCLYTEDKEALQRLQVEQDAGIEEPEKELYRNEKEFARAIMYYKIQKGDRINVILEGKKDCLANYTVQGESEYIYKLLDLLRGAEEEFGL</sequence>
<dbReference type="RefSeq" id="WP_041113918.1">
    <property type="nucleotide sequence ID" value="NZ_JARTHD010000053.1"/>
</dbReference>
<proteinExistence type="predicted"/>
<reference evidence="1 2" key="1">
    <citation type="submission" date="2015-01" db="EMBL/GenBank/DDBJ databases">
        <title>Genome Assembly of Bacillus badius MTCC 1458.</title>
        <authorList>
            <person name="Verma A."/>
            <person name="Khatri I."/>
            <person name="Mual P."/>
            <person name="Subramanian S."/>
            <person name="Krishnamurthi S."/>
        </authorList>
    </citation>
    <scope>NUCLEOTIDE SEQUENCE [LARGE SCALE GENOMIC DNA]</scope>
    <source>
        <strain evidence="1 2">MTCC 1458</strain>
    </source>
</reference>
<dbReference type="EMBL" id="JXLP01000010">
    <property type="protein sequence ID" value="KIL78205.1"/>
    <property type="molecule type" value="Genomic_DNA"/>
</dbReference>
<protein>
    <recommendedName>
        <fullName evidence="3">Phage protein</fullName>
    </recommendedName>
</protein>
<name>A0ABR5ATZ2_BACBA</name>
<evidence type="ECO:0000313" key="1">
    <source>
        <dbReference type="EMBL" id="KIL78205.1"/>
    </source>
</evidence>
<dbReference type="Proteomes" id="UP000031982">
    <property type="component" value="Unassembled WGS sequence"/>
</dbReference>
<gene>
    <name evidence="1" type="ORF">SD77_0806</name>
</gene>
<organism evidence="1 2">
    <name type="scientific">Bacillus badius</name>
    <dbReference type="NCBI Taxonomy" id="1455"/>
    <lineage>
        <taxon>Bacteria</taxon>
        <taxon>Bacillati</taxon>
        <taxon>Bacillota</taxon>
        <taxon>Bacilli</taxon>
        <taxon>Bacillales</taxon>
        <taxon>Bacillaceae</taxon>
        <taxon>Pseudobacillus</taxon>
    </lineage>
</organism>
<keyword evidence="2" id="KW-1185">Reference proteome</keyword>
<evidence type="ECO:0008006" key="3">
    <source>
        <dbReference type="Google" id="ProtNLM"/>
    </source>
</evidence>
<accession>A0ABR5ATZ2</accession>